<keyword evidence="8 11" id="KW-0143">Chaperone</keyword>
<dbReference type="FunFam" id="3.40.50.300:FF:000025">
    <property type="entry name" value="ATP-dependent Clp protease subunit"/>
    <property type="match status" value="1"/>
</dbReference>
<name>A0A387HNM0_9ACTN</name>
<dbReference type="Proteomes" id="UP000271554">
    <property type="component" value="Chromosome"/>
</dbReference>
<evidence type="ECO:0000256" key="3">
    <source>
        <dbReference type="ARBA" id="ARBA00022737"/>
    </source>
</evidence>
<dbReference type="GO" id="GO:0005524">
    <property type="term" value="F:ATP binding"/>
    <property type="evidence" value="ECO:0007669"/>
    <property type="project" value="UniProtKB-UniRule"/>
</dbReference>
<evidence type="ECO:0000256" key="10">
    <source>
        <dbReference type="PROSITE-ProRule" id="PRU01251"/>
    </source>
</evidence>
<dbReference type="SMART" id="SM00382">
    <property type="entry name" value="AAA"/>
    <property type="match status" value="2"/>
</dbReference>
<dbReference type="Pfam" id="PF10431">
    <property type="entry name" value="ClpB_D2-small"/>
    <property type="match status" value="1"/>
</dbReference>
<dbReference type="SMART" id="SM01086">
    <property type="entry name" value="ClpB_D2-small"/>
    <property type="match status" value="1"/>
</dbReference>
<evidence type="ECO:0000256" key="7">
    <source>
        <dbReference type="ARBA" id="ARBA00023054"/>
    </source>
</evidence>
<dbReference type="Gene3D" id="1.10.8.60">
    <property type="match status" value="1"/>
</dbReference>
<dbReference type="InterPro" id="IPR018368">
    <property type="entry name" value="ClpA/B_CS1"/>
</dbReference>
<dbReference type="Gene3D" id="3.40.50.300">
    <property type="entry name" value="P-loop containing nucleotide triphosphate hydrolases"/>
    <property type="match status" value="3"/>
</dbReference>
<dbReference type="InterPro" id="IPR036628">
    <property type="entry name" value="Clp_N_dom_sf"/>
</dbReference>
<dbReference type="GO" id="GO:0016887">
    <property type="term" value="F:ATP hydrolysis activity"/>
    <property type="evidence" value="ECO:0007669"/>
    <property type="project" value="InterPro"/>
</dbReference>
<gene>
    <name evidence="12 15" type="primary">clpB</name>
    <name evidence="15" type="ORF">DWB77_04125</name>
</gene>
<dbReference type="Gene3D" id="1.10.1780.10">
    <property type="entry name" value="Clp, N-terminal domain"/>
    <property type="match status" value="1"/>
</dbReference>
<dbReference type="KEGG" id="shun:DWB77_04125"/>
<dbReference type="PANTHER" id="PTHR11638">
    <property type="entry name" value="ATP-DEPENDENT CLP PROTEASE"/>
    <property type="match status" value="1"/>
</dbReference>
<dbReference type="Pfam" id="PF02861">
    <property type="entry name" value="Clp_N"/>
    <property type="match status" value="1"/>
</dbReference>
<reference evidence="15 16" key="1">
    <citation type="submission" date="2018-10" db="EMBL/GenBank/DDBJ databases">
        <title>Relationship between Morphology and Antimicrobial Activity in Streptomyces.</title>
        <authorList>
            <person name="Kang H.J."/>
            <person name="Kim S.B."/>
        </authorList>
    </citation>
    <scope>NUCLEOTIDE SEQUENCE [LARGE SCALE GENOMIC DNA]</scope>
    <source>
        <strain evidence="15 16">BH38</strain>
    </source>
</reference>
<comment type="similarity">
    <text evidence="2 11">Belongs to the ClpA/ClpB family.</text>
</comment>
<dbReference type="GO" id="GO:0034605">
    <property type="term" value="P:cellular response to heat"/>
    <property type="evidence" value="ECO:0007669"/>
    <property type="project" value="TreeGrafter"/>
</dbReference>
<dbReference type="SUPFAM" id="SSF81923">
    <property type="entry name" value="Double Clp-N motif"/>
    <property type="match status" value="1"/>
</dbReference>
<dbReference type="FunFam" id="3.40.50.300:FF:000010">
    <property type="entry name" value="Chaperone clpB 1, putative"/>
    <property type="match status" value="1"/>
</dbReference>
<dbReference type="InterPro" id="IPR004176">
    <property type="entry name" value="Clp_R_N"/>
</dbReference>
<evidence type="ECO:0000256" key="11">
    <source>
        <dbReference type="RuleBase" id="RU004432"/>
    </source>
</evidence>
<dbReference type="InterPro" id="IPR028299">
    <property type="entry name" value="ClpA/B_CS2"/>
</dbReference>
<evidence type="ECO:0000259" key="14">
    <source>
        <dbReference type="PROSITE" id="PS51903"/>
    </source>
</evidence>
<dbReference type="NCBIfam" id="TIGR03346">
    <property type="entry name" value="chaperone_ClpB"/>
    <property type="match status" value="1"/>
</dbReference>
<keyword evidence="12" id="KW-0963">Cytoplasm</keyword>
<comment type="subunit">
    <text evidence="9">Homohexamer. The oligomerization is ATP-dependent.</text>
</comment>
<dbReference type="Pfam" id="PF17871">
    <property type="entry name" value="AAA_lid_9"/>
    <property type="match status" value="1"/>
</dbReference>
<dbReference type="FunFam" id="3.40.50.300:FF:000120">
    <property type="entry name" value="ATP-dependent chaperone ClpB"/>
    <property type="match status" value="1"/>
</dbReference>
<dbReference type="FunFam" id="1.10.8.60:FF:000017">
    <property type="entry name" value="ATP-dependent chaperone ClpB"/>
    <property type="match status" value="1"/>
</dbReference>
<evidence type="ECO:0000313" key="15">
    <source>
        <dbReference type="EMBL" id="AYG81957.1"/>
    </source>
</evidence>
<accession>A0A387HNM0</accession>
<dbReference type="EMBL" id="CP032698">
    <property type="protein sequence ID" value="AYG81957.1"/>
    <property type="molecule type" value="Genomic_DNA"/>
</dbReference>
<dbReference type="CDD" id="cd19499">
    <property type="entry name" value="RecA-like_ClpB_Hsp104-like"/>
    <property type="match status" value="1"/>
</dbReference>
<feature type="domain" description="Clp R" evidence="14">
    <location>
        <begin position="1"/>
        <end position="147"/>
    </location>
</feature>
<keyword evidence="7" id="KW-0175">Coiled coil</keyword>
<dbReference type="Pfam" id="PF00004">
    <property type="entry name" value="AAA"/>
    <property type="match status" value="1"/>
</dbReference>
<evidence type="ECO:0000256" key="12">
    <source>
        <dbReference type="RuleBase" id="RU362034"/>
    </source>
</evidence>
<dbReference type="PANTHER" id="PTHR11638:SF18">
    <property type="entry name" value="HEAT SHOCK PROTEIN 104"/>
    <property type="match status" value="1"/>
</dbReference>
<dbReference type="CDD" id="cd00009">
    <property type="entry name" value="AAA"/>
    <property type="match status" value="1"/>
</dbReference>
<keyword evidence="16" id="KW-1185">Reference proteome</keyword>
<dbReference type="GO" id="GO:0005737">
    <property type="term" value="C:cytoplasm"/>
    <property type="evidence" value="ECO:0007669"/>
    <property type="project" value="UniProtKB-SubCell"/>
</dbReference>
<comment type="function">
    <text evidence="12">Part of a stress-induced multi-chaperone system, it is involved in the recovery of the cell from heat-induced damage, in cooperation with DnaK, DnaJ and GrpE.</text>
</comment>
<evidence type="ECO:0000256" key="6">
    <source>
        <dbReference type="ARBA" id="ARBA00023016"/>
    </source>
</evidence>
<keyword evidence="6 12" id="KW-0346">Stress response</keyword>
<keyword evidence="4 11" id="KW-0547">Nucleotide-binding</keyword>
<sequence>MDAELTNKSRDAINAASSRAVAGGHPDLTPAHLLLALLEGQDNENVVDLLAAVDADQAAVRSGAERILAALPSVAGSTVAPPQPNRELLAVIADAAQRAKELGDEYLSTEHLLIALAAKGGQAGEILSGQGATAKKLLDAFETSRGGRRVTTPDPEGQYKALEKFGTDFTAAAREGKLDPVIGRDQEIRRVVQVLSRRTKNNPVLIGEPGVGKTAVVEGLAQRIVKGDVPESLKNKRLVSLDLGAMVAGAKYRGEFEERLKTVLSEIKESDGQIITFIDELHTVVGAGAGGDSAMDAGNMLKPMLARGELRMVGATTLDEYRERIEKDPALERRFQQVLVAEPSVEDTIAILRGLKGRYEAHHKVQIADGALVAAATLSDRYITSRFLPDKAIDLVDEAASRLRMEIDSSPVEIDELQRAVDRLRMEELALKNETDVGSIQRLDKLRKDLADKEEELRGLTARWEKEKQGLNRVGELKEKLDDLRGQAERAQRDGDFDTASKLLYGEIPGLERELEEAAEEEAEQEKSKDAKDTMVKEEVGPDDIADVVGAWTGIPAGRLLEGETQKLLRMEDELGKRLIGQSEAVRAVSDAVRRTRAGIADPDRPTGSFLFLGPTGVGKTELAKALADFLFDDERAMVRIDMSEYGEKHSVARLVGAPPGYVGYEEGGQLTEAVRRRPYSVVLLDEVEKAHPEVFDVLLQVLDDGRLTDGQGRTVDFRNTILVLTSNLGSQYLVEPSTSEEEKKRQVLDVVRASFKPEFLNRLDDLVVFSALTKDELSHIAELQIGRLAKRLADRRLTLEVTPEALAWLAEEGNDPAYGARPLRRLIQTAIGDRLAKEILAGEVTDGDTVRVDRFEDGLIVGAAQ</sequence>
<dbReference type="SUPFAM" id="SSF52540">
    <property type="entry name" value="P-loop containing nucleoside triphosphate hydrolases"/>
    <property type="match status" value="2"/>
</dbReference>
<dbReference type="InterPro" id="IPR001270">
    <property type="entry name" value="ClpA/B"/>
</dbReference>
<keyword evidence="5 11" id="KW-0067">ATP-binding</keyword>
<evidence type="ECO:0000256" key="8">
    <source>
        <dbReference type="ARBA" id="ARBA00023186"/>
    </source>
</evidence>
<evidence type="ECO:0000256" key="13">
    <source>
        <dbReference type="SAM" id="MobiDB-lite"/>
    </source>
</evidence>
<proteinExistence type="inferred from homology"/>
<keyword evidence="3 10" id="KW-0677">Repeat</keyword>
<dbReference type="AlphaFoldDB" id="A0A387HNM0"/>
<comment type="subcellular location">
    <subcellularLocation>
        <location evidence="1 12">Cytoplasm</location>
    </subcellularLocation>
</comment>
<dbReference type="InterPro" id="IPR041546">
    <property type="entry name" value="ClpA/ClpB_AAA_lid"/>
</dbReference>
<feature type="compositionally biased region" description="Acidic residues" evidence="13">
    <location>
        <begin position="515"/>
        <end position="524"/>
    </location>
</feature>
<feature type="compositionally biased region" description="Basic and acidic residues" evidence="13">
    <location>
        <begin position="525"/>
        <end position="536"/>
    </location>
</feature>
<dbReference type="InterPro" id="IPR019489">
    <property type="entry name" value="Clp_ATPase_C"/>
</dbReference>
<evidence type="ECO:0000256" key="1">
    <source>
        <dbReference type="ARBA" id="ARBA00004496"/>
    </source>
</evidence>
<dbReference type="OrthoDB" id="9803641at2"/>
<dbReference type="InterPro" id="IPR050130">
    <property type="entry name" value="ClpA_ClpB"/>
</dbReference>
<dbReference type="InterPro" id="IPR027417">
    <property type="entry name" value="P-loop_NTPase"/>
</dbReference>
<comment type="subunit">
    <text evidence="12">Homohexamer; The oligomerization is ATP-dependent.</text>
</comment>
<dbReference type="PROSITE" id="PS00871">
    <property type="entry name" value="CLPAB_2"/>
    <property type="match status" value="1"/>
</dbReference>
<dbReference type="PRINTS" id="PR00300">
    <property type="entry name" value="CLPPROTEASEA"/>
</dbReference>
<feature type="region of interest" description="Disordered" evidence="13">
    <location>
        <begin position="515"/>
        <end position="536"/>
    </location>
</feature>
<dbReference type="RefSeq" id="WP_120722623.1">
    <property type="nucleotide sequence ID" value="NZ_CP032698.1"/>
</dbReference>
<dbReference type="Pfam" id="PF07724">
    <property type="entry name" value="AAA_2"/>
    <property type="match status" value="1"/>
</dbReference>
<organism evidence="15 16">
    <name type="scientific">Streptomyces hundungensis</name>
    <dbReference type="NCBI Taxonomy" id="1077946"/>
    <lineage>
        <taxon>Bacteria</taxon>
        <taxon>Bacillati</taxon>
        <taxon>Actinomycetota</taxon>
        <taxon>Actinomycetes</taxon>
        <taxon>Kitasatosporales</taxon>
        <taxon>Streptomycetaceae</taxon>
        <taxon>Streptomyces</taxon>
    </lineage>
</organism>
<evidence type="ECO:0000256" key="4">
    <source>
        <dbReference type="ARBA" id="ARBA00022741"/>
    </source>
</evidence>
<dbReference type="GO" id="GO:0042026">
    <property type="term" value="P:protein refolding"/>
    <property type="evidence" value="ECO:0007669"/>
    <property type="project" value="UniProtKB-UniRule"/>
</dbReference>
<evidence type="ECO:0000256" key="5">
    <source>
        <dbReference type="ARBA" id="ARBA00022840"/>
    </source>
</evidence>
<dbReference type="PROSITE" id="PS51903">
    <property type="entry name" value="CLP_R"/>
    <property type="match status" value="1"/>
</dbReference>
<dbReference type="PROSITE" id="PS00870">
    <property type="entry name" value="CLPAB_1"/>
    <property type="match status" value="1"/>
</dbReference>
<evidence type="ECO:0000313" key="16">
    <source>
        <dbReference type="Proteomes" id="UP000271554"/>
    </source>
</evidence>
<dbReference type="InterPro" id="IPR003593">
    <property type="entry name" value="AAA+_ATPase"/>
</dbReference>
<evidence type="ECO:0000256" key="9">
    <source>
        <dbReference type="ARBA" id="ARBA00026057"/>
    </source>
</evidence>
<dbReference type="InterPro" id="IPR017730">
    <property type="entry name" value="Chaperonin_ClpB"/>
</dbReference>
<dbReference type="InterPro" id="IPR003959">
    <property type="entry name" value="ATPase_AAA_core"/>
</dbReference>
<protein>
    <recommendedName>
        <fullName evidence="12">Chaperone protein ClpB</fullName>
    </recommendedName>
</protein>
<evidence type="ECO:0000256" key="2">
    <source>
        <dbReference type="ARBA" id="ARBA00008675"/>
    </source>
</evidence>